<dbReference type="InterPro" id="IPR036388">
    <property type="entry name" value="WH-like_DNA-bd_sf"/>
</dbReference>
<sequence>MKSFSADKLSSSEVLPALRLSYMDLPSYLKPCFLYCSLFPEDHKISRTEITRMWMAEGFVKAEGIDVAEAYHEELIARYLLQVVHNYLRNDLMEDLYCKMHDLVRDMAISMTQGEHIFGRPQQHTEGASLKPRRLSIISGDVHALELKEIPLRSLFVFGRHMSEIQGDLFHKLRHLRVLNLFGTLIKRLPDSIGKLIQLRYLDLSVNDIEKLPDSLCNLQNLQTLFLRYCQKLTKLPKDLPHLKELQHICLWQSMHGQGEDVMMPAGIGELVKLQTLYTFTIHDIRHNNGGEGPHNDDKVGCNIHELGSLSHLRCLRIQRLERVQSGAEAKKAMIQNKIHLRSLGLWWSKREPSYSIEIDIPPEEVEMKQMEEVFEEFRPPSSLQVLDVYGFGGRELPSWMMPTSNFLDNLLYLELRKVKFITRLPSLGHLPQLKKLSVVDNQGIVSIGPEFLFGERERRGRGIFPKLEFLLFDWMKVWEEWSDGMEWKEGKSRVTKIGDAGGGGTSLDILPRLGKLTLDFCFRLRTLAGCLVHVRELTLAHCRALEYLWNLPALHSLEVNNCGALKDMTNLGSSSLTQISFRFSDDVLIENNMEALRSVKITDETLLIINGPPGFASKCSVEDGPHTPIIHRFPRVQAFEYGKLMFSYTRSTSETHIQPT</sequence>
<keyword evidence="1" id="KW-0433">Leucine-rich repeat</keyword>
<dbReference type="PANTHER" id="PTHR47186:SF49">
    <property type="entry name" value="NB-ARC DOMAIN-CONTAINING PROTEIN"/>
    <property type="match status" value="1"/>
</dbReference>
<feature type="domain" description="Disease resistance R13L4/SHOC-2-like LRR" evidence="5">
    <location>
        <begin position="152"/>
        <end position="474"/>
    </location>
</feature>
<dbReference type="InterPro" id="IPR032675">
    <property type="entry name" value="LRR_dom_sf"/>
</dbReference>
<evidence type="ECO:0000256" key="1">
    <source>
        <dbReference type="ARBA" id="ARBA00022614"/>
    </source>
</evidence>
<dbReference type="EMBL" id="JAUJYO010000022">
    <property type="protein sequence ID" value="KAK1282619.1"/>
    <property type="molecule type" value="Genomic_DNA"/>
</dbReference>
<dbReference type="GO" id="GO:0002758">
    <property type="term" value="P:innate immune response-activating signaling pathway"/>
    <property type="evidence" value="ECO:0007669"/>
    <property type="project" value="UniProtKB-ARBA"/>
</dbReference>
<evidence type="ECO:0000313" key="6">
    <source>
        <dbReference type="EMBL" id="KAK1282619.1"/>
    </source>
</evidence>
<dbReference type="InterPro" id="IPR055414">
    <property type="entry name" value="LRR_R13L4/SHOC2-like"/>
</dbReference>
<reference evidence="6" key="1">
    <citation type="journal article" date="2023" name="Nat. Commun.">
        <title>Diploid and tetraploid genomes of Acorus and the evolution of monocots.</title>
        <authorList>
            <person name="Ma L."/>
            <person name="Liu K.W."/>
            <person name="Li Z."/>
            <person name="Hsiao Y.Y."/>
            <person name="Qi Y."/>
            <person name="Fu T."/>
            <person name="Tang G.D."/>
            <person name="Zhang D."/>
            <person name="Sun W.H."/>
            <person name="Liu D.K."/>
            <person name="Li Y."/>
            <person name="Chen G.Z."/>
            <person name="Liu X.D."/>
            <person name="Liao X.Y."/>
            <person name="Jiang Y.T."/>
            <person name="Yu X."/>
            <person name="Hao Y."/>
            <person name="Huang J."/>
            <person name="Zhao X.W."/>
            <person name="Ke S."/>
            <person name="Chen Y.Y."/>
            <person name="Wu W.L."/>
            <person name="Hsu J.L."/>
            <person name="Lin Y.F."/>
            <person name="Huang M.D."/>
            <person name="Li C.Y."/>
            <person name="Huang L."/>
            <person name="Wang Z.W."/>
            <person name="Zhao X."/>
            <person name="Zhong W.Y."/>
            <person name="Peng D.H."/>
            <person name="Ahmad S."/>
            <person name="Lan S."/>
            <person name="Zhang J.S."/>
            <person name="Tsai W.C."/>
            <person name="Van de Peer Y."/>
            <person name="Liu Z.J."/>
        </authorList>
    </citation>
    <scope>NUCLEOTIDE SEQUENCE</scope>
    <source>
        <strain evidence="6">CP</strain>
    </source>
</reference>
<name>A0AAV9C2U1_ACOCL</name>
<dbReference type="FunFam" id="1.10.10.10:FF:000322">
    <property type="entry name" value="Probable disease resistance protein At1g63360"/>
    <property type="match status" value="1"/>
</dbReference>
<dbReference type="InterPro" id="IPR058922">
    <property type="entry name" value="WHD_DRP"/>
</dbReference>
<dbReference type="GO" id="GO:0009626">
    <property type="term" value="P:plant-type hypersensitive response"/>
    <property type="evidence" value="ECO:0007669"/>
    <property type="project" value="UniProtKB-ARBA"/>
</dbReference>
<keyword evidence="7" id="KW-1185">Reference proteome</keyword>
<dbReference type="AlphaFoldDB" id="A0AAV9C2U1"/>
<accession>A0AAV9C2U1</accession>
<dbReference type="Pfam" id="PF23559">
    <property type="entry name" value="WHD_DRP"/>
    <property type="match status" value="1"/>
</dbReference>
<dbReference type="SUPFAM" id="SSF52058">
    <property type="entry name" value="L domain-like"/>
    <property type="match status" value="1"/>
</dbReference>
<reference evidence="6" key="2">
    <citation type="submission" date="2023-06" db="EMBL/GenBank/DDBJ databases">
        <authorList>
            <person name="Ma L."/>
            <person name="Liu K.-W."/>
            <person name="Li Z."/>
            <person name="Hsiao Y.-Y."/>
            <person name="Qi Y."/>
            <person name="Fu T."/>
            <person name="Tang G."/>
            <person name="Zhang D."/>
            <person name="Sun W.-H."/>
            <person name="Liu D.-K."/>
            <person name="Li Y."/>
            <person name="Chen G.-Z."/>
            <person name="Liu X.-D."/>
            <person name="Liao X.-Y."/>
            <person name="Jiang Y.-T."/>
            <person name="Yu X."/>
            <person name="Hao Y."/>
            <person name="Huang J."/>
            <person name="Zhao X.-W."/>
            <person name="Ke S."/>
            <person name="Chen Y.-Y."/>
            <person name="Wu W.-L."/>
            <person name="Hsu J.-L."/>
            <person name="Lin Y.-F."/>
            <person name="Huang M.-D."/>
            <person name="Li C.-Y."/>
            <person name="Huang L."/>
            <person name="Wang Z.-W."/>
            <person name="Zhao X."/>
            <person name="Zhong W.-Y."/>
            <person name="Peng D.-H."/>
            <person name="Ahmad S."/>
            <person name="Lan S."/>
            <person name="Zhang J.-S."/>
            <person name="Tsai W.-C."/>
            <person name="Van De Peer Y."/>
            <person name="Liu Z.-J."/>
        </authorList>
    </citation>
    <scope>NUCLEOTIDE SEQUENCE</scope>
    <source>
        <strain evidence="6">CP</strain>
        <tissue evidence="6">Leaves</tissue>
    </source>
</reference>
<keyword evidence="3" id="KW-0611">Plant defense</keyword>
<dbReference type="InterPro" id="IPR001611">
    <property type="entry name" value="Leu-rich_rpt"/>
</dbReference>
<evidence type="ECO:0000256" key="3">
    <source>
        <dbReference type="ARBA" id="ARBA00022821"/>
    </source>
</evidence>
<protein>
    <submittedName>
        <fullName evidence="6">Disease resistance protein RGA2</fullName>
    </submittedName>
</protein>
<evidence type="ECO:0000256" key="2">
    <source>
        <dbReference type="ARBA" id="ARBA00022737"/>
    </source>
</evidence>
<feature type="domain" description="Disease resistance protein winged helix" evidence="4">
    <location>
        <begin position="38"/>
        <end position="108"/>
    </location>
</feature>
<dbReference type="InterPro" id="IPR003591">
    <property type="entry name" value="Leu-rich_rpt_typical-subtyp"/>
</dbReference>
<dbReference type="GO" id="GO:0042742">
    <property type="term" value="P:defense response to bacterium"/>
    <property type="evidence" value="ECO:0007669"/>
    <property type="project" value="UniProtKB-ARBA"/>
</dbReference>
<organism evidence="6 7">
    <name type="scientific">Acorus calamus</name>
    <name type="common">Sweet flag</name>
    <dbReference type="NCBI Taxonomy" id="4465"/>
    <lineage>
        <taxon>Eukaryota</taxon>
        <taxon>Viridiplantae</taxon>
        <taxon>Streptophyta</taxon>
        <taxon>Embryophyta</taxon>
        <taxon>Tracheophyta</taxon>
        <taxon>Spermatophyta</taxon>
        <taxon>Magnoliopsida</taxon>
        <taxon>Liliopsida</taxon>
        <taxon>Acoraceae</taxon>
        <taxon>Acorus</taxon>
    </lineage>
</organism>
<dbReference type="SMART" id="SM00369">
    <property type="entry name" value="LRR_TYP"/>
    <property type="match status" value="2"/>
</dbReference>
<evidence type="ECO:0000313" key="7">
    <source>
        <dbReference type="Proteomes" id="UP001180020"/>
    </source>
</evidence>
<dbReference type="Proteomes" id="UP001180020">
    <property type="component" value="Unassembled WGS sequence"/>
</dbReference>
<comment type="caution">
    <text evidence="6">The sequence shown here is derived from an EMBL/GenBank/DDBJ whole genome shotgun (WGS) entry which is preliminary data.</text>
</comment>
<evidence type="ECO:0000259" key="4">
    <source>
        <dbReference type="Pfam" id="PF23559"/>
    </source>
</evidence>
<dbReference type="PROSITE" id="PS51450">
    <property type="entry name" value="LRR"/>
    <property type="match status" value="1"/>
</dbReference>
<keyword evidence="2" id="KW-0677">Repeat</keyword>
<dbReference type="Gene3D" id="1.10.10.10">
    <property type="entry name" value="Winged helix-like DNA-binding domain superfamily/Winged helix DNA-binding domain"/>
    <property type="match status" value="1"/>
</dbReference>
<proteinExistence type="predicted"/>
<dbReference type="Gene3D" id="3.80.10.10">
    <property type="entry name" value="Ribonuclease Inhibitor"/>
    <property type="match status" value="1"/>
</dbReference>
<evidence type="ECO:0000259" key="5">
    <source>
        <dbReference type="Pfam" id="PF23598"/>
    </source>
</evidence>
<dbReference type="Pfam" id="PF23598">
    <property type="entry name" value="LRR_14"/>
    <property type="match status" value="1"/>
</dbReference>
<gene>
    <name evidence="6" type="primary">RGA2</name>
    <name evidence="6" type="ORF">QJS10_CPB22g00738</name>
</gene>
<dbReference type="PANTHER" id="PTHR47186">
    <property type="entry name" value="LEUCINE-RICH REPEAT-CONTAINING PROTEIN 57"/>
    <property type="match status" value="1"/>
</dbReference>